<dbReference type="GO" id="GO:0016787">
    <property type="term" value="F:hydrolase activity"/>
    <property type="evidence" value="ECO:0007669"/>
    <property type="project" value="UniProtKB-KW"/>
</dbReference>
<dbReference type="GO" id="GO:0003676">
    <property type="term" value="F:nucleic acid binding"/>
    <property type="evidence" value="ECO:0007669"/>
    <property type="project" value="InterPro"/>
</dbReference>
<evidence type="ECO:0000313" key="6">
    <source>
        <dbReference type="EMBL" id="TYK01808.1"/>
    </source>
</evidence>
<feature type="compositionally biased region" description="Polar residues" evidence="3">
    <location>
        <begin position="258"/>
        <end position="268"/>
    </location>
</feature>
<keyword evidence="1" id="KW-0479">Metal-binding</keyword>
<reference evidence="7 8" key="1">
    <citation type="submission" date="2019-08" db="EMBL/GenBank/DDBJ databases">
        <title>Draft genome sequences of two oriental melons (Cucumis melo L. var makuwa).</title>
        <authorList>
            <person name="Kwon S.-Y."/>
        </authorList>
    </citation>
    <scope>NUCLEOTIDE SEQUENCE [LARGE SCALE GENOMIC DNA]</scope>
    <source>
        <strain evidence="8">cv. Chang Bougi</strain>
        <strain evidence="7">cv. SW 3</strain>
        <tissue evidence="5">Leaf</tissue>
    </source>
</reference>
<dbReference type="Pfam" id="PF07727">
    <property type="entry name" value="RVT_2"/>
    <property type="match status" value="1"/>
</dbReference>
<dbReference type="OrthoDB" id="1282228at2759"/>
<feature type="region of interest" description="Disordered" evidence="3">
    <location>
        <begin position="224"/>
        <end position="291"/>
    </location>
</feature>
<dbReference type="Proteomes" id="UP000321947">
    <property type="component" value="Unassembled WGS sequence"/>
</dbReference>
<evidence type="ECO:0000313" key="8">
    <source>
        <dbReference type="Proteomes" id="UP000321947"/>
    </source>
</evidence>
<dbReference type="InterPro" id="IPR013103">
    <property type="entry name" value="RVT_2"/>
</dbReference>
<dbReference type="InterPro" id="IPR012337">
    <property type="entry name" value="RNaseH-like_sf"/>
</dbReference>
<accession>A0A5A7UA58</accession>
<sequence>MKECCKNRVLKLLHMDLMGPMQTESLGGKKYVFVVVDDFSHFTWTYKRIDDDDELAPKVTMVPKIVAVDVPIADTRVDNFEDDSKLAQKEVTANESISCIRKFKLYQMDVNSAFLNGYLNEEVYVAQPKGFIDPGYPQHVYKLNKALYGLKQAPRACSPISVHDDLIADNAAEDIETAPGVSESHVFKMDSDERDNVPLARLLKNGLFSNVEPFVADVPVTTAHSNESSSSEDIFVPTPSHPFATNEKVGQPGRSPLVRSSIQFSSSVDDQHSVPDSDPVEHDMGPSRNPRMFYIEDVDESVEGRLEVDSLVRHLKTQIPSTSVGAQDQE</sequence>
<dbReference type="PANTHER" id="PTHR42648:SF21">
    <property type="entry name" value="CYSTEINE-RICH RLK (RECEPTOR-LIKE PROTEIN KINASE) 8"/>
    <property type="match status" value="1"/>
</dbReference>
<dbReference type="EMBL" id="SSTE01010863">
    <property type="protein sequence ID" value="KAA0052244.1"/>
    <property type="molecule type" value="Genomic_DNA"/>
</dbReference>
<evidence type="ECO:0000256" key="3">
    <source>
        <dbReference type="SAM" id="MobiDB-lite"/>
    </source>
</evidence>
<dbReference type="Proteomes" id="UP000321393">
    <property type="component" value="Unassembled WGS sequence"/>
</dbReference>
<gene>
    <name evidence="6" type="ORF">E5676_scaffold113G00410</name>
    <name evidence="5" type="ORF">E6C27_scaffold207G00590</name>
</gene>
<dbReference type="InterPro" id="IPR036397">
    <property type="entry name" value="RNaseH_sf"/>
</dbReference>
<evidence type="ECO:0000259" key="4">
    <source>
        <dbReference type="Pfam" id="PF07727"/>
    </source>
</evidence>
<feature type="compositionally biased region" description="Basic and acidic residues" evidence="3">
    <location>
        <begin position="269"/>
        <end position="285"/>
    </location>
</feature>
<organism evidence="5 7">
    <name type="scientific">Cucumis melo var. makuwa</name>
    <name type="common">Oriental melon</name>
    <dbReference type="NCBI Taxonomy" id="1194695"/>
    <lineage>
        <taxon>Eukaryota</taxon>
        <taxon>Viridiplantae</taxon>
        <taxon>Streptophyta</taxon>
        <taxon>Embryophyta</taxon>
        <taxon>Tracheophyta</taxon>
        <taxon>Spermatophyta</taxon>
        <taxon>Magnoliopsida</taxon>
        <taxon>eudicotyledons</taxon>
        <taxon>Gunneridae</taxon>
        <taxon>Pentapetalae</taxon>
        <taxon>rosids</taxon>
        <taxon>fabids</taxon>
        <taxon>Cucurbitales</taxon>
        <taxon>Cucurbitaceae</taxon>
        <taxon>Benincaseae</taxon>
        <taxon>Cucumis</taxon>
    </lineage>
</organism>
<dbReference type="Gene3D" id="3.30.420.10">
    <property type="entry name" value="Ribonuclease H-like superfamily/Ribonuclease H"/>
    <property type="match status" value="1"/>
</dbReference>
<evidence type="ECO:0000256" key="2">
    <source>
        <dbReference type="ARBA" id="ARBA00022801"/>
    </source>
</evidence>
<dbReference type="PANTHER" id="PTHR42648">
    <property type="entry name" value="TRANSPOSASE, PUTATIVE-RELATED"/>
    <property type="match status" value="1"/>
</dbReference>
<feature type="domain" description="Reverse transcriptase Ty1/copia-type" evidence="4">
    <location>
        <begin position="96"/>
        <end position="158"/>
    </location>
</feature>
<dbReference type="GO" id="GO:0046872">
    <property type="term" value="F:metal ion binding"/>
    <property type="evidence" value="ECO:0007669"/>
    <property type="project" value="UniProtKB-KW"/>
</dbReference>
<protein>
    <submittedName>
        <fullName evidence="5 6">Gag-pol polyprotein</fullName>
    </submittedName>
</protein>
<dbReference type="EMBL" id="SSTD01015999">
    <property type="protein sequence ID" value="TYK01808.1"/>
    <property type="molecule type" value="Genomic_DNA"/>
</dbReference>
<evidence type="ECO:0000313" key="7">
    <source>
        <dbReference type="Proteomes" id="UP000321393"/>
    </source>
</evidence>
<dbReference type="InterPro" id="IPR039537">
    <property type="entry name" value="Retrotran_Ty1/copia-like"/>
</dbReference>
<evidence type="ECO:0000256" key="1">
    <source>
        <dbReference type="ARBA" id="ARBA00022723"/>
    </source>
</evidence>
<dbReference type="STRING" id="1194695.A0A5A7UA58"/>
<name>A0A5A7UA58_CUCMM</name>
<comment type="caution">
    <text evidence="5">The sequence shown here is derived from an EMBL/GenBank/DDBJ whole genome shotgun (WGS) entry which is preliminary data.</text>
</comment>
<keyword evidence="2" id="KW-0378">Hydrolase</keyword>
<dbReference type="AlphaFoldDB" id="A0A5A7UA58"/>
<evidence type="ECO:0000313" key="5">
    <source>
        <dbReference type="EMBL" id="KAA0052244.1"/>
    </source>
</evidence>
<proteinExistence type="predicted"/>
<dbReference type="SUPFAM" id="SSF53098">
    <property type="entry name" value="Ribonuclease H-like"/>
    <property type="match status" value="1"/>
</dbReference>